<comment type="caution">
    <text evidence="1">The sequence shown here is derived from an EMBL/GenBank/DDBJ whole genome shotgun (WGS) entry which is preliminary data.</text>
</comment>
<protein>
    <submittedName>
        <fullName evidence="1">DUF1284 domain-containing protein</fullName>
    </submittedName>
</protein>
<dbReference type="Proteomes" id="UP000520198">
    <property type="component" value="Unassembled WGS sequence"/>
</dbReference>
<evidence type="ECO:0000313" key="1">
    <source>
        <dbReference type="EMBL" id="NVD38060.1"/>
    </source>
</evidence>
<dbReference type="InterPro" id="IPR009702">
    <property type="entry name" value="DUF1284"/>
</dbReference>
<evidence type="ECO:0000313" key="2">
    <source>
        <dbReference type="Proteomes" id="UP000520198"/>
    </source>
</evidence>
<sequence length="151" mass="16314">MTVRLRGHHLLCLLTFVGEGYTPSFTRNYVRIAERLSAGEAIAVVDGPDDICAPMLCEAGAHCREESITQRDSLALAAVSDILDRQVVRGSVLMFDADRLRRLRSAFADGKAAAACAECEWASLCSRVAGGGFSDVLVRAAEDPCLLREQV</sequence>
<organism evidence="1 2">
    <name type="scientific">Ensifer oleiphilus</name>
    <dbReference type="NCBI Taxonomy" id="2742698"/>
    <lineage>
        <taxon>Bacteria</taxon>
        <taxon>Pseudomonadati</taxon>
        <taxon>Pseudomonadota</taxon>
        <taxon>Alphaproteobacteria</taxon>
        <taxon>Hyphomicrobiales</taxon>
        <taxon>Rhizobiaceae</taxon>
        <taxon>Sinorhizobium/Ensifer group</taxon>
        <taxon>Ensifer</taxon>
    </lineage>
</organism>
<dbReference type="Pfam" id="PF06935">
    <property type="entry name" value="DUF1284"/>
    <property type="match status" value="1"/>
</dbReference>
<gene>
    <name evidence="1" type="ORF">HT585_04270</name>
</gene>
<reference evidence="1 2" key="1">
    <citation type="submission" date="2020-06" db="EMBL/GenBank/DDBJ databases">
        <authorList>
            <person name="Grouzdev D.S."/>
        </authorList>
    </citation>
    <scope>NUCLEOTIDE SEQUENCE [LARGE SCALE GENOMIC DNA]</scope>
    <source>
        <strain evidence="1 2">HO-A22</strain>
    </source>
</reference>
<dbReference type="EMBL" id="JABWDU010000001">
    <property type="protein sequence ID" value="NVD38060.1"/>
    <property type="molecule type" value="Genomic_DNA"/>
</dbReference>
<dbReference type="AlphaFoldDB" id="A0A7Y6Q305"/>
<accession>A0A7Y6Q305</accession>
<proteinExistence type="predicted"/>
<keyword evidence="2" id="KW-1185">Reference proteome</keyword>
<name>A0A7Y6Q305_9HYPH</name>
<dbReference type="RefSeq" id="WP_176351747.1">
    <property type="nucleotide sequence ID" value="NZ_JABWDU010000001.1"/>
</dbReference>